<evidence type="ECO:0000259" key="8">
    <source>
        <dbReference type="Pfam" id="PF02782"/>
    </source>
</evidence>
<dbReference type="InterPro" id="IPR043129">
    <property type="entry name" value="ATPase_NBD"/>
</dbReference>
<dbReference type="PROSITE" id="PS00933">
    <property type="entry name" value="FGGY_KINASES_1"/>
    <property type="match status" value="1"/>
</dbReference>
<dbReference type="Proteomes" id="UP001422074">
    <property type="component" value="Unassembled WGS sequence"/>
</dbReference>
<reference evidence="9 10" key="1">
    <citation type="submission" date="2024-05" db="EMBL/GenBank/DDBJ databases">
        <title>Sinomonas sp. nov., isolated from a waste landfill.</title>
        <authorList>
            <person name="Zhao Y."/>
        </authorList>
    </citation>
    <scope>NUCLEOTIDE SEQUENCE [LARGE SCALE GENOMIC DNA]</scope>
    <source>
        <strain evidence="9 10">CCTCC AB2014300</strain>
    </source>
</reference>
<dbReference type="PANTHER" id="PTHR10196">
    <property type="entry name" value="SUGAR KINASE"/>
    <property type="match status" value="1"/>
</dbReference>
<comment type="caution">
    <text evidence="9">The sequence shown here is derived from an EMBL/GenBank/DDBJ whole genome shotgun (WGS) entry which is preliminary data.</text>
</comment>
<proteinExistence type="inferred from homology"/>
<dbReference type="GO" id="GO:0004370">
    <property type="term" value="F:glycerol kinase activity"/>
    <property type="evidence" value="ECO:0007669"/>
    <property type="project" value="UniProtKB-EC"/>
</dbReference>
<dbReference type="Pfam" id="PF02782">
    <property type="entry name" value="FGGY_C"/>
    <property type="match status" value="1"/>
</dbReference>
<dbReference type="SUPFAM" id="SSF53067">
    <property type="entry name" value="Actin-like ATPase domain"/>
    <property type="match status" value="2"/>
</dbReference>
<dbReference type="InterPro" id="IPR018483">
    <property type="entry name" value="Carb_kinase_FGGY_CS"/>
</dbReference>
<keyword evidence="4 9" id="KW-0418">Kinase</keyword>
<keyword evidence="3" id="KW-0547">Nucleotide-binding</keyword>
<evidence type="ECO:0000256" key="3">
    <source>
        <dbReference type="ARBA" id="ARBA00022741"/>
    </source>
</evidence>
<evidence type="ECO:0000313" key="10">
    <source>
        <dbReference type="Proteomes" id="UP001422074"/>
    </source>
</evidence>
<dbReference type="PANTHER" id="PTHR10196:SF69">
    <property type="entry name" value="GLYCEROL KINASE"/>
    <property type="match status" value="1"/>
</dbReference>
<protein>
    <recommendedName>
        <fullName evidence="6">ATP:glycerol 3-phosphotransferase</fullName>
    </recommendedName>
</protein>
<dbReference type="InterPro" id="IPR018484">
    <property type="entry name" value="FGGY_N"/>
</dbReference>
<dbReference type="NCBIfam" id="NF000756">
    <property type="entry name" value="PRK00047.1"/>
    <property type="match status" value="1"/>
</dbReference>
<dbReference type="CDD" id="cd07769">
    <property type="entry name" value="ASKHA_NBD_FGGY_GK"/>
    <property type="match status" value="1"/>
</dbReference>
<evidence type="ECO:0000256" key="6">
    <source>
        <dbReference type="ARBA" id="ARBA00043149"/>
    </source>
</evidence>
<keyword evidence="5" id="KW-0067">ATP-binding</keyword>
<dbReference type="RefSeq" id="WP_345886117.1">
    <property type="nucleotide sequence ID" value="NZ_JBDFRB010000015.1"/>
</dbReference>
<evidence type="ECO:0000256" key="4">
    <source>
        <dbReference type="ARBA" id="ARBA00022777"/>
    </source>
</evidence>
<evidence type="ECO:0000313" key="9">
    <source>
        <dbReference type="EMBL" id="MEN2745635.1"/>
    </source>
</evidence>
<dbReference type="EMBL" id="JBDFRB010000015">
    <property type="protein sequence ID" value="MEN2745635.1"/>
    <property type="molecule type" value="Genomic_DNA"/>
</dbReference>
<dbReference type="InterPro" id="IPR018485">
    <property type="entry name" value="FGGY_C"/>
</dbReference>
<feature type="domain" description="Carbohydrate kinase FGGY N-terminal" evidence="7">
    <location>
        <begin position="5"/>
        <end position="255"/>
    </location>
</feature>
<gene>
    <name evidence="9" type="primary">glpK</name>
    <name evidence="9" type="ORF">ABCQ75_13995</name>
</gene>
<evidence type="ECO:0000256" key="5">
    <source>
        <dbReference type="ARBA" id="ARBA00022840"/>
    </source>
</evidence>
<dbReference type="InterPro" id="IPR000577">
    <property type="entry name" value="Carb_kinase_FGGY"/>
</dbReference>
<evidence type="ECO:0000259" key="7">
    <source>
        <dbReference type="Pfam" id="PF00370"/>
    </source>
</evidence>
<accession>A0ABU9X2F8</accession>
<keyword evidence="2 9" id="KW-0808">Transferase</keyword>
<comment type="similarity">
    <text evidence="1">Belongs to the FGGY kinase family.</text>
</comment>
<feature type="domain" description="Carbohydrate kinase FGGY C-terminal" evidence="8">
    <location>
        <begin position="265"/>
        <end position="450"/>
    </location>
</feature>
<dbReference type="Gene3D" id="3.30.420.40">
    <property type="match status" value="2"/>
</dbReference>
<sequence length="503" mass="54265">MTARYVMALDEGSTSARAVLVNLDGEIVAEARNPVTPLFPRPRWVELDPMALWEAQRSSMEAAMAKVGATTDDLAAIGITTHRESCLIWDRRTGEPVHPALMWMSKQTDGIVDGWRLDGLDHEFRSRTGLFNDSFFSAAKLFWILENVPGVRARAERGELAAGTVDTWLLWQLTGGRSHFTDHSEASRTALFSLETLDWDEKLLEACGIPSRLLPPALASDSHFGEMRPADVGLPGSASVPITAIMADQQAGMFGQACFGPGSVKNTYGTAGVLTANSGPQPVLVDGLTASVGWTVAGATAYEAEGVVFHCGQTLQWMRERMGILKPEDEIETVASRVADTGGVYIVPAFAGLCAPHWSRDSRASIVGLTLESGSDHVVRAGVEAMAYQTRDNIDVLCAAGTPVPELKVDGGAARSNLLCQFQADILGIPVRRPVELERTALGVAHLAGMGVGLWDQDALTRGWRVDRVFEPTMAEDRREELYAGWRAAVRSVTGQHSAVSTP</sequence>
<dbReference type="PIRSF" id="PIRSF000538">
    <property type="entry name" value="GlpK"/>
    <property type="match status" value="1"/>
</dbReference>
<organism evidence="9 10">
    <name type="scientific">Sinomonas halotolerans</name>
    <dbReference type="NCBI Taxonomy" id="1644133"/>
    <lineage>
        <taxon>Bacteria</taxon>
        <taxon>Bacillati</taxon>
        <taxon>Actinomycetota</taxon>
        <taxon>Actinomycetes</taxon>
        <taxon>Micrococcales</taxon>
        <taxon>Micrococcaceae</taxon>
        <taxon>Sinomonas</taxon>
    </lineage>
</organism>
<keyword evidence="10" id="KW-1185">Reference proteome</keyword>
<name>A0ABU9X2F8_9MICC</name>
<evidence type="ECO:0000256" key="1">
    <source>
        <dbReference type="ARBA" id="ARBA00009156"/>
    </source>
</evidence>
<evidence type="ECO:0000256" key="2">
    <source>
        <dbReference type="ARBA" id="ARBA00022679"/>
    </source>
</evidence>
<dbReference type="Pfam" id="PF00370">
    <property type="entry name" value="FGGY_N"/>
    <property type="match status" value="1"/>
</dbReference>